<gene>
    <name evidence="1" type="ORF">M0R45_022065</name>
</gene>
<evidence type="ECO:0000313" key="2">
    <source>
        <dbReference type="Proteomes" id="UP001457282"/>
    </source>
</evidence>
<evidence type="ECO:0000313" key="1">
    <source>
        <dbReference type="EMBL" id="KAK9934943.1"/>
    </source>
</evidence>
<protein>
    <submittedName>
        <fullName evidence="1">Uncharacterized protein</fullName>
    </submittedName>
</protein>
<dbReference type="Proteomes" id="UP001457282">
    <property type="component" value="Unassembled WGS sequence"/>
</dbReference>
<comment type="caution">
    <text evidence="1">The sequence shown here is derived from an EMBL/GenBank/DDBJ whole genome shotgun (WGS) entry which is preliminary data.</text>
</comment>
<dbReference type="AlphaFoldDB" id="A0AAW1XDC5"/>
<name>A0AAW1XDC5_RUBAR</name>
<accession>A0AAW1XDC5</accession>
<dbReference type="EMBL" id="JBEDUW010000004">
    <property type="protein sequence ID" value="KAK9934943.1"/>
    <property type="molecule type" value="Genomic_DNA"/>
</dbReference>
<keyword evidence="2" id="KW-1185">Reference proteome</keyword>
<proteinExistence type="predicted"/>
<sequence>MDKTKADLEGSEFGEAKFKYYVQEYGVLFEAYNGREVNELDGFAVTIMRTQPVSNCSHSHVATLRLSGAVRDAQ</sequence>
<reference evidence="1 2" key="1">
    <citation type="journal article" date="2023" name="G3 (Bethesda)">
        <title>A chromosome-length genome assembly and annotation of blackberry (Rubus argutus, cv. 'Hillquist').</title>
        <authorList>
            <person name="Bruna T."/>
            <person name="Aryal R."/>
            <person name="Dudchenko O."/>
            <person name="Sargent D.J."/>
            <person name="Mead D."/>
            <person name="Buti M."/>
            <person name="Cavallini A."/>
            <person name="Hytonen T."/>
            <person name="Andres J."/>
            <person name="Pham M."/>
            <person name="Weisz D."/>
            <person name="Mascagni F."/>
            <person name="Usai G."/>
            <person name="Natali L."/>
            <person name="Bassil N."/>
            <person name="Fernandez G.E."/>
            <person name="Lomsadze A."/>
            <person name="Armour M."/>
            <person name="Olukolu B."/>
            <person name="Poorten T."/>
            <person name="Britton C."/>
            <person name="Davik J."/>
            <person name="Ashrafi H."/>
            <person name="Aiden E.L."/>
            <person name="Borodovsky M."/>
            <person name="Worthington M."/>
        </authorList>
    </citation>
    <scope>NUCLEOTIDE SEQUENCE [LARGE SCALE GENOMIC DNA]</scope>
    <source>
        <strain evidence="1">PI 553951</strain>
    </source>
</reference>
<organism evidence="1 2">
    <name type="scientific">Rubus argutus</name>
    <name type="common">Southern blackberry</name>
    <dbReference type="NCBI Taxonomy" id="59490"/>
    <lineage>
        <taxon>Eukaryota</taxon>
        <taxon>Viridiplantae</taxon>
        <taxon>Streptophyta</taxon>
        <taxon>Embryophyta</taxon>
        <taxon>Tracheophyta</taxon>
        <taxon>Spermatophyta</taxon>
        <taxon>Magnoliopsida</taxon>
        <taxon>eudicotyledons</taxon>
        <taxon>Gunneridae</taxon>
        <taxon>Pentapetalae</taxon>
        <taxon>rosids</taxon>
        <taxon>fabids</taxon>
        <taxon>Rosales</taxon>
        <taxon>Rosaceae</taxon>
        <taxon>Rosoideae</taxon>
        <taxon>Rosoideae incertae sedis</taxon>
        <taxon>Rubus</taxon>
    </lineage>
</organism>